<evidence type="ECO:0000256" key="5">
    <source>
        <dbReference type="ARBA" id="ARBA00022764"/>
    </source>
</evidence>
<keyword evidence="6" id="KW-0016">Alginate biosynthesis</keyword>
<evidence type="ECO:0000256" key="3">
    <source>
        <dbReference type="ARBA" id="ARBA00022679"/>
    </source>
</evidence>
<keyword evidence="4" id="KW-0732">Signal</keyword>
<protein>
    <recommendedName>
        <fullName evidence="8">AlgX/AlgJ SGNH hydrolase-like domain-containing protein</fullName>
    </recommendedName>
</protein>
<keyword evidence="7" id="KW-0812">Transmembrane</keyword>
<evidence type="ECO:0000256" key="6">
    <source>
        <dbReference type="ARBA" id="ARBA00022841"/>
    </source>
</evidence>
<feature type="transmembrane region" description="Helical" evidence="7">
    <location>
        <begin position="24"/>
        <end position="46"/>
    </location>
</feature>
<dbReference type="InterPro" id="IPR031811">
    <property type="entry name" value="ALGX/ALGJ_SGNH-like"/>
</dbReference>
<evidence type="ECO:0000256" key="2">
    <source>
        <dbReference type="ARBA" id="ARBA00005182"/>
    </source>
</evidence>
<proteinExistence type="predicted"/>
<evidence type="ECO:0000256" key="4">
    <source>
        <dbReference type="ARBA" id="ARBA00022729"/>
    </source>
</evidence>
<comment type="caution">
    <text evidence="9">The sequence shown here is derived from an EMBL/GenBank/DDBJ whole genome shotgun (WGS) entry which is preliminary data.</text>
</comment>
<evidence type="ECO:0000256" key="7">
    <source>
        <dbReference type="SAM" id="Phobius"/>
    </source>
</evidence>
<keyword evidence="7" id="KW-0472">Membrane</keyword>
<feature type="domain" description="AlgX/AlgJ SGNH hydrolase-like" evidence="8">
    <location>
        <begin position="106"/>
        <end position="273"/>
    </location>
</feature>
<evidence type="ECO:0000313" key="10">
    <source>
        <dbReference type="Proteomes" id="UP001589611"/>
    </source>
</evidence>
<keyword evidence="3" id="KW-0808">Transferase</keyword>
<comment type="pathway">
    <text evidence="2">Glycan biosynthesis; alginate biosynthesis.</text>
</comment>
<gene>
    <name evidence="9" type="ORF">ACFFPJ_08270</name>
</gene>
<evidence type="ECO:0000259" key="8">
    <source>
        <dbReference type="Pfam" id="PF16822"/>
    </source>
</evidence>
<evidence type="ECO:0000256" key="1">
    <source>
        <dbReference type="ARBA" id="ARBA00004418"/>
    </source>
</evidence>
<name>A0ABV5SZL5_9MICO</name>
<accession>A0ABV5SZL5</accession>
<dbReference type="Proteomes" id="UP001589611">
    <property type="component" value="Unassembled WGS sequence"/>
</dbReference>
<keyword evidence="7" id="KW-1133">Transmembrane helix</keyword>
<dbReference type="Pfam" id="PF16822">
    <property type="entry name" value="ALGX"/>
    <property type="match status" value="1"/>
</dbReference>
<organism evidence="9 10">
    <name type="scientific">Microbacterium terregens</name>
    <dbReference type="NCBI Taxonomy" id="69363"/>
    <lineage>
        <taxon>Bacteria</taxon>
        <taxon>Bacillati</taxon>
        <taxon>Actinomycetota</taxon>
        <taxon>Actinomycetes</taxon>
        <taxon>Micrococcales</taxon>
        <taxon>Microbacteriaceae</taxon>
        <taxon>Microbacterium</taxon>
    </lineage>
</organism>
<keyword evidence="5" id="KW-0574">Periplasm</keyword>
<sequence>MSLTELPPGQEKVAGPRWWTRVSYIGLVILGVISTLALVLGFVANVRLGAEQGERDSPAAVEAAGPIDAICRPPVAPATQEPWISGDGSAEATWQEHAEEIGERYVIGPNGWIFWSDYVEQYASQAVGRAFLTTGQVQNWVDYYNDLREQIEAQGIEFYIAVTPSTSSIYPEELPEWMQGLRGSTIMDQFVAAAGDLPLIDMRQPLIDAKPNSEFHSFSWSNSHWTEYGGYLGWSHIAPCVNEMFPDDPPLQVPTITGVEVTGDFNEWAPFGVKSNGPDWAVPIFADAFQDVTISDKDGAKAVVSGTAMTDASILPVTTEVSESWTGKSALIVRDSMGGALSPYWQQAYSPTWQEWHQYGTFDVFPDYRQLVEQHKPDVVVVQFAERHLIQVPPPGAGY</sequence>
<dbReference type="EMBL" id="JBHMBE010000003">
    <property type="protein sequence ID" value="MFB9645793.1"/>
    <property type="molecule type" value="Genomic_DNA"/>
</dbReference>
<keyword evidence="10" id="KW-1185">Reference proteome</keyword>
<comment type="subcellular location">
    <subcellularLocation>
        <location evidence="1">Periplasm</location>
    </subcellularLocation>
</comment>
<evidence type="ECO:0000313" key="9">
    <source>
        <dbReference type="EMBL" id="MFB9645793.1"/>
    </source>
</evidence>
<reference evidence="9 10" key="1">
    <citation type="submission" date="2024-09" db="EMBL/GenBank/DDBJ databases">
        <authorList>
            <person name="Sun Q."/>
            <person name="Mori K."/>
        </authorList>
    </citation>
    <scope>NUCLEOTIDE SEQUENCE [LARGE SCALE GENOMIC DNA]</scope>
    <source>
        <strain evidence="9 10">JCM 1342</strain>
    </source>
</reference>
<dbReference type="RefSeq" id="WP_344712304.1">
    <property type="nucleotide sequence ID" value="NZ_BAAAWH010000001.1"/>
</dbReference>